<gene>
    <name evidence="1" type="ORF">QQ008_29650</name>
</gene>
<accession>A0ABT8KXY5</accession>
<proteinExistence type="predicted"/>
<dbReference type="PROSITE" id="PS51257">
    <property type="entry name" value="PROKAR_LIPOPROTEIN"/>
    <property type="match status" value="1"/>
</dbReference>
<keyword evidence="2" id="KW-1185">Reference proteome</keyword>
<comment type="caution">
    <text evidence="1">The sequence shown here is derived from an EMBL/GenBank/DDBJ whole genome shotgun (WGS) entry which is preliminary data.</text>
</comment>
<protein>
    <submittedName>
        <fullName evidence="1">DUF4249 family protein</fullName>
    </submittedName>
</protein>
<dbReference type="Pfam" id="PF14054">
    <property type="entry name" value="DUF4249"/>
    <property type="match status" value="1"/>
</dbReference>
<sequence length="279" mass="31295">MNINKIIPYLFPLAFLLSCEEDAVTTNNFVVEAYLFANEPVTDVAVTEIVPFESSDQAAEPISEAAVSIVRGNEQFALQYHPETSKYRYTGDDLKIEVNEHYRIEVNVGDRAASAETIVPEATQGLAISEEQLVIPKLMLQPGLGQQIEDLLRNTRLTVTWDNPDDQLHFIVIESTSNTQDPILPDNFPSEGGNLLRAFRFISEPTIETSFEILGLSLETYGAHKVKVYRVNQEYADLFENQRQDSRDLNEPPSNIANALGIFSAFASDSIFFDVVREN</sequence>
<dbReference type="EMBL" id="JAUJEA010000021">
    <property type="protein sequence ID" value="MDN5205586.1"/>
    <property type="molecule type" value="Genomic_DNA"/>
</dbReference>
<name>A0ABT8KXY5_9BACT</name>
<dbReference type="Proteomes" id="UP001172082">
    <property type="component" value="Unassembled WGS sequence"/>
</dbReference>
<evidence type="ECO:0000313" key="1">
    <source>
        <dbReference type="EMBL" id="MDN5205586.1"/>
    </source>
</evidence>
<reference evidence="1" key="1">
    <citation type="submission" date="2023-06" db="EMBL/GenBank/DDBJ databases">
        <title>Genomic of Parafulvivirga corallium.</title>
        <authorList>
            <person name="Wang G."/>
        </authorList>
    </citation>
    <scope>NUCLEOTIDE SEQUENCE</scope>
    <source>
        <strain evidence="1">BMA10</strain>
    </source>
</reference>
<dbReference type="RefSeq" id="WP_346755608.1">
    <property type="nucleotide sequence ID" value="NZ_JAUJEA010000021.1"/>
</dbReference>
<organism evidence="1 2">
    <name type="scientific">Splendidivirga corallicola</name>
    <dbReference type="NCBI Taxonomy" id="3051826"/>
    <lineage>
        <taxon>Bacteria</taxon>
        <taxon>Pseudomonadati</taxon>
        <taxon>Bacteroidota</taxon>
        <taxon>Cytophagia</taxon>
        <taxon>Cytophagales</taxon>
        <taxon>Splendidivirgaceae</taxon>
        <taxon>Splendidivirga</taxon>
    </lineage>
</organism>
<dbReference type="InterPro" id="IPR025345">
    <property type="entry name" value="DUF4249"/>
</dbReference>
<evidence type="ECO:0000313" key="2">
    <source>
        <dbReference type="Proteomes" id="UP001172082"/>
    </source>
</evidence>